<dbReference type="Pfam" id="PF04175">
    <property type="entry name" value="DUF406"/>
    <property type="match status" value="1"/>
</dbReference>
<evidence type="ECO:0000256" key="1">
    <source>
        <dbReference type="ARBA" id="ARBA00006201"/>
    </source>
</evidence>
<dbReference type="InterPro" id="IPR035571">
    <property type="entry name" value="UPF0234-like_C"/>
</dbReference>
<reference evidence="2 3" key="1">
    <citation type="submission" date="2018-03" db="EMBL/GenBank/DDBJ databases">
        <title>Neisseria weixii sp. nov., isolated from the intestinal contents of Tibetan Plateau pika (Ochotona curzoniae) in Yushu, Qinghai Province, China.</title>
        <authorList>
            <person name="Gui Z."/>
        </authorList>
    </citation>
    <scope>NUCLEOTIDE SEQUENCE [LARGE SCALE GENOMIC DNA]</scope>
    <source>
        <strain evidence="2 3">ATCC 51483</strain>
    </source>
</reference>
<dbReference type="PANTHER" id="PTHR38769:SF1">
    <property type="entry name" value="UPF0381 PROTEIN YFCZ-RELATED"/>
    <property type="match status" value="1"/>
</dbReference>
<dbReference type="OrthoDB" id="6198608at2"/>
<dbReference type="PANTHER" id="PTHR38769">
    <property type="entry name" value="UPF0381 PROTEIN YFCZ-RELATED"/>
    <property type="match status" value="1"/>
</dbReference>
<dbReference type="EMBL" id="PXYY01000111">
    <property type="protein sequence ID" value="PSJ79430.1"/>
    <property type="molecule type" value="Genomic_DNA"/>
</dbReference>
<evidence type="ECO:0000313" key="3">
    <source>
        <dbReference type="Proteomes" id="UP000241868"/>
    </source>
</evidence>
<sequence>MDKSAKAFETGENGVGKCPDCSVEVGTVFDNSDCSVEIVQIYETEQLAREAEGCYTGLARSVESEPCEIISGIVGVEEGFKLMMTLNFCCESEKVIFQLKQR</sequence>
<organism evidence="2 3">
    <name type="scientific">Neisseria iguanae</name>
    <dbReference type="NCBI Taxonomy" id="90242"/>
    <lineage>
        <taxon>Bacteria</taxon>
        <taxon>Pseudomonadati</taxon>
        <taxon>Pseudomonadota</taxon>
        <taxon>Betaproteobacteria</taxon>
        <taxon>Neisseriales</taxon>
        <taxon>Neisseriaceae</taxon>
        <taxon>Neisseria</taxon>
    </lineage>
</organism>
<dbReference type="Gene3D" id="3.30.70.860">
    <property type="match status" value="1"/>
</dbReference>
<comment type="caution">
    <text evidence="2">The sequence shown here is derived from an EMBL/GenBank/DDBJ whole genome shotgun (WGS) entry which is preliminary data.</text>
</comment>
<proteinExistence type="inferred from homology"/>
<dbReference type="AlphaFoldDB" id="A0A2P7TXI3"/>
<protein>
    <recommendedName>
        <fullName evidence="4">DUF406 domain-containing protein</fullName>
    </recommendedName>
</protein>
<keyword evidence="3" id="KW-1185">Reference proteome</keyword>
<dbReference type="NCBIfam" id="TIGR00743">
    <property type="entry name" value="DUF406 family protein"/>
    <property type="match status" value="1"/>
</dbReference>
<evidence type="ECO:0008006" key="4">
    <source>
        <dbReference type="Google" id="ProtNLM"/>
    </source>
</evidence>
<gene>
    <name evidence="2" type="ORF">C7N83_12265</name>
</gene>
<accession>A0A2P7TXI3</accession>
<evidence type="ECO:0000313" key="2">
    <source>
        <dbReference type="EMBL" id="PSJ79430.1"/>
    </source>
</evidence>
<name>A0A2P7TXI3_9NEIS</name>
<comment type="similarity">
    <text evidence="1">Belongs to the UPF0381 family.</text>
</comment>
<dbReference type="RefSeq" id="WP_106743002.1">
    <property type="nucleotide sequence ID" value="NZ_PXYY01000111.1"/>
</dbReference>
<dbReference type="InterPro" id="IPR005272">
    <property type="entry name" value="DUF406"/>
</dbReference>
<dbReference type="GO" id="GO:0005829">
    <property type="term" value="C:cytosol"/>
    <property type="evidence" value="ECO:0007669"/>
    <property type="project" value="TreeGrafter"/>
</dbReference>
<dbReference type="Proteomes" id="UP000241868">
    <property type="component" value="Unassembled WGS sequence"/>
</dbReference>